<dbReference type="SMART" id="SM00220">
    <property type="entry name" value="S_TKc"/>
    <property type="match status" value="1"/>
</dbReference>
<feature type="region of interest" description="Disordered" evidence="3">
    <location>
        <begin position="508"/>
        <end position="538"/>
    </location>
</feature>
<keyword evidence="2" id="KW-0067">ATP-binding</keyword>
<dbReference type="SUPFAM" id="SSF56112">
    <property type="entry name" value="Protein kinase-like (PK-like)"/>
    <property type="match status" value="1"/>
</dbReference>
<reference evidence="5 6" key="1">
    <citation type="submission" date="2024-06" db="EMBL/GenBank/DDBJ databases">
        <authorList>
            <person name="Kraege A."/>
            <person name="Thomma B."/>
        </authorList>
    </citation>
    <scope>NUCLEOTIDE SEQUENCE [LARGE SCALE GENOMIC DNA]</scope>
</reference>
<feature type="compositionally biased region" description="Low complexity" evidence="3">
    <location>
        <begin position="388"/>
        <end position="399"/>
    </location>
</feature>
<dbReference type="Pfam" id="PF00069">
    <property type="entry name" value="Pkinase"/>
    <property type="match status" value="1"/>
</dbReference>
<dbReference type="PROSITE" id="PS50011">
    <property type="entry name" value="PROTEIN_KINASE_DOM"/>
    <property type="match status" value="1"/>
</dbReference>
<evidence type="ECO:0000313" key="6">
    <source>
        <dbReference type="Proteomes" id="UP001497392"/>
    </source>
</evidence>
<dbReference type="CDD" id="cd07830">
    <property type="entry name" value="STKc_MAK_like"/>
    <property type="match status" value="1"/>
</dbReference>
<feature type="region of interest" description="Disordered" evidence="3">
    <location>
        <begin position="346"/>
        <end position="442"/>
    </location>
</feature>
<dbReference type="PANTHER" id="PTHR24055">
    <property type="entry name" value="MITOGEN-ACTIVATED PROTEIN KINASE"/>
    <property type="match status" value="1"/>
</dbReference>
<organism evidence="5 6">
    <name type="scientific">Coccomyxa viridis</name>
    <dbReference type="NCBI Taxonomy" id="1274662"/>
    <lineage>
        <taxon>Eukaryota</taxon>
        <taxon>Viridiplantae</taxon>
        <taxon>Chlorophyta</taxon>
        <taxon>core chlorophytes</taxon>
        <taxon>Trebouxiophyceae</taxon>
        <taxon>Trebouxiophyceae incertae sedis</taxon>
        <taxon>Coccomyxaceae</taxon>
        <taxon>Coccomyxa</taxon>
    </lineage>
</organism>
<evidence type="ECO:0000313" key="5">
    <source>
        <dbReference type="EMBL" id="CAL5224538.1"/>
    </source>
</evidence>
<dbReference type="InterPro" id="IPR000719">
    <property type="entry name" value="Prot_kinase_dom"/>
</dbReference>
<dbReference type="InterPro" id="IPR011009">
    <property type="entry name" value="Kinase-like_dom_sf"/>
</dbReference>
<evidence type="ECO:0000256" key="2">
    <source>
        <dbReference type="ARBA" id="ARBA00022840"/>
    </source>
</evidence>
<name>A0ABP1FXD7_9CHLO</name>
<feature type="compositionally biased region" description="Polar residues" evidence="3">
    <location>
        <begin position="356"/>
        <end position="368"/>
    </location>
</feature>
<proteinExistence type="predicted"/>
<evidence type="ECO:0000256" key="1">
    <source>
        <dbReference type="ARBA" id="ARBA00022741"/>
    </source>
</evidence>
<dbReference type="PROSITE" id="PS00108">
    <property type="entry name" value="PROTEIN_KINASE_ST"/>
    <property type="match status" value="1"/>
</dbReference>
<dbReference type="InterPro" id="IPR008271">
    <property type="entry name" value="Ser/Thr_kinase_AS"/>
</dbReference>
<keyword evidence="1" id="KW-0547">Nucleotide-binding</keyword>
<comment type="caution">
    <text evidence="5">The sequence shown here is derived from an EMBL/GenBank/DDBJ whole genome shotgun (WGS) entry which is preliminary data.</text>
</comment>
<feature type="domain" description="Protein kinase" evidence="4">
    <location>
        <begin position="1"/>
        <end position="289"/>
    </location>
</feature>
<dbReference type="InterPro" id="IPR050117">
    <property type="entry name" value="MAPK"/>
</dbReference>
<evidence type="ECO:0000259" key="4">
    <source>
        <dbReference type="PROSITE" id="PS50011"/>
    </source>
</evidence>
<gene>
    <name evidence="5" type="primary">g7237</name>
    <name evidence="5" type="ORF">VP750_LOCUS6197</name>
</gene>
<dbReference type="Gene3D" id="1.10.510.10">
    <property type="entry name" value="Transferase(Phosphotransferase) domain 1"/>
    <property type="match status" value="1"/>
</dbReference>
<dbReference type="Gene3D" id="3.30.200.20">
    <property type="entry name" value="Phosphorylase Kinase, domain 1"/>
    <property type="match status" value="1"/>
</dbReference>
<keyword evidence="6" id="KW-1185">Reference proteome</keyword>
<evidence type="ECO:0000256" key="3">
    <source>
        <dbReference type="SAM" id="MobiDB-lite"/>
    </source>
</evidence>
<protein>
    <submittedName>
        <fullName evidence="5">G7237 protein</fullName>
    </submittedName>
</protein>
<dbReference type="Proteomes" id="UP001497392">
    <property type="component" value="Unassembled WGS sequence"/>
</dbReference>
<dbReference type="EMBL" id="CAXHTA020000011">
    <property type="protein sequence ID" value="CAL5224538.1"/>
    <property type="molecule type" value="Genomic_DNA"/>
</dbReference>
<accession>A0ABP1FXD7</accession>
<sequence length="538" mass="59200">MAHMEVYGELGAEITGKWCVHLFGTPLFVFVVHLRVAVKKMKRKFFSWDEALRLREVLALRKLKHPAIVKLKEVIREHDEVFLIFEYMECNLYQLMKTCQGLLPEQLVREWCATIFQGLAYIHEKGYFHRDLKPENLLVRHGEIKIADFGLARDVRQRPPFTDYVSTRWYRAPEVLLRARKYGAPVDMFAMGCILAELITLRPLLPGSSEIDELHKMSALMGPPTMQTWPEGVLLAAGMGFSFNAQQPIPLHLMVPHASPEALDLISRLCQWDPAKRPTALEALQHPFFQVRRPDPVQLTPTLKAAQAQPKQHFNLAAEAGMPADMIAAYLPQRQHLAGQNIPAGVPAATTHRHTSSPGSDESVSTSMPQPPSAAHSAAVDWTPKKGSAAASLADSSASPVSVIPKNTRRRGGAPDLAHSARGQPPADRKQGASMPHPSSRILGALQGGIAHQRPEGSAARIVGPSTKLALLQGFARNLTGPLRLSGGLQLHQQTGETPARAQNALAAQHQPAQQRHAMSQLSPRARPWPFQGAHDAA</sequence>